<feature type="transmembrane region" description="Helical" evidence="7">
    <location>
        <begin position="286"/>
        <end position="306"/>
    </location>
</feature>
<keyword evidence="4 7" id="KW-0812">Transmembrane</keyword>
<evidence type="ECO:0000256" key="3">
    <source>
        <dbReference type="ARBA" id="ARBA00022475"/>
    </source>
</evidence>
<comment type="caution">
    <text evidence="8">The sequence shown here is derived from an EMBL/GenBank/DDBJ whole genome shotgun (WGS) entry which is preliminary data.</text>
</comment>
<feature type="transmembrane region" description="Helical" evidence="7">
    <location>
        <begin position="12"/>
        <end position="38"/>
    </location>
</feature>
<keyword evidence="6 7" id="KW-0472">Membrane</keyword>
<keyword evidence="3" id="KW-1003">Cell membrane</keyword>
<dbReference type="Proteomes" id="UP000288227">
    <property type="component" value="Unassembled WGS sequence"/>
</dbReference>
<feature type="transmembrane region" description="Helical" evidence="7">
    <location>
        <begin position="107"/>
        <end position="129"/>
    </location>
</feature>
<dbReference type="InterPro" id="IPR018383">
    <property type="entry name" value="UPF0324_pro"/>
</dbReference>
<comment type="subcellular location">
    <subcellularLocation>
        <location evidence="1">Cell membrane</location>
        <topology evidence="1">Multi-pass membrane protein</topology>
    </subcellularLocation>
</comment>
<feature type="transmembrane region" description="Helical" evidence="7">
    <location>
        <begin position="141"/>
        <end position="161"/>
    </location>
</feature>
<feature type="transmembrane region" description="Helical" evidence="7">
    <location>
        <begin position="254"/>
        <end position="274"/>
    </location>
</feature>
<dbReference type="GO" id="GO:0005886">
    <property type="term" value="C:plasma membrane"/>
    <property type="evidence" value="ECO:0007669"/>
    <property type="project" value="UniProtKB-SubCell"/>
</dbReference>
<protein>
    <submittedName>
        <fullName evidence="8">Putative sulfate exporter family transporter</fullName>
    </submittedName>
</protein>
<keyword evidence="9" id="KW-1185">Reference proteome</keyword>
<name>A0A401U5E7_9BACT</name>
<reference evidence="8 9" key="1">
    <citation type="submission" date="2018-11" db="EMBL/GenBank/DDBJ databases">
        <title>Chryseotalea sanarue gen. nov., sp., nov., a member of the family Cytophagaceae, isolated from a brackish lake in Hamamatsu Japan.</title>
        <authorList>
            <person name="Maejima Y."/>
            <person name="Iino T."/>
            <person name="Muraguchi Y."/>
            <person name="Fukuda K."/>
            <person name="Ohkuma M."/>
            <person name="Moriuchi R."/>
            <person name="Dohra H."/>
            <person name="Kimbara K."/>
            <person name="Shintani M."/>
        </authorList>
    </citation>
    <scope>NUCLEOTIDE SEQUENCE [LARGE SCALE GENOMIC DNA]</scope>
    <source>
        <strain evidence="8 9">Ys</strain>
    </source>
</reference>
<comment type="similarity">
    <text evidence="2">Belongs to the UPF0324 family.</text>
</comment>
<dbReference type="Pfam" id="PF03601">
    <property type="entry name" value="Cons_hypoth698"/>
    <property type="match status" value="1"/>
</dbReference>
<dbReference type="PANTHER" id="PTHR30106">
    <property type="entry name" value="INNER MEMBRANE PROTEIN YEIH-RELATED"/>
    <property type="match status" value="1"/>
</dbReference>
<evidence type="ECO:0000256" key="1">
    <source>
        <dbReference type="ARBA" id="ARBA00004651"/>
    </source>
</evidence>
<evidence type="ECO:0000256" key="4">
    <source>
        <dbReference type="ARBA" id="ARBA00022692"/>
    </source>
</evidence>
<proteinExistence type="inferred from homology"/>
<feature type="transmembrane region" description="Helical" evidence="7">
    <location>
        <begin position="80"/>
        <end position="100"/>
    </location>
</feature>
<accession>A0A401U5E7</accession>
<dbReference type="RefSeq" id="WP_127120750.1">
    <property type="nucleotide sequence ID" value="NZ_BHXQ01000001.1"/>
</dbReference>
<dbReference type="AlphaFoldDB" id="A0A401U5E7"/>
<sequence length="314" mass="33710">MGKYYLKISFFIILIILVISMASPIWGLATGLLFSFLLNSPFSRESLAKFHGPLLKIAVVGLGFGLNVNNVLATGQEGAVVTLMMLGVILIAGFLLAKVFKINTRTALLITSGTAICGGSAIAAMSPIVKAKNIELSTAMGVVFILNAIALLIFPMVAKWLDMSGSQFAWWAAMAIHDTSSVVGAASQFGDQSLALATTVKLTRVLWIIPVSSVAAIAMQSDKKKFTIPYFIGFFLLAVLLSSYIPFFQTTASIFTQVSKVLFTIVLFLIGLGLNKAMFTEMGVRPLLFGTVLWIVSAIGSLLLVYTCCSFNSF</sequence>
<evidence type="ECO:0000256" key="7">
    <source>
        <dbReference type="SAM" id="Phobius"/>
    </source>
</evidence>
<organism evidence="8 9">
    <name type="scientific">Chryseotalea sanaruensis</name>
    <dbReference type="NCBI Taxonomy" id="2482724"/>
    <lineage>
        <taxon>Bacteria</taxon>
        <taxon>Pseudomonadati</taxon>
        <taxon>Bacteroidota</taxon>
        <taxon>Cytophagia</taxon>
        <taxon>Cytophagales</taxon>
        <taxon>Chryseotaleaceae</taxon>
        <taxon>Chryseotalea</taxon>
    </lineage>
</organism>
<evidence type="ECO:0000256" key="2">
    <source>
        <dbReference type="ARBA" id="ARBA00007977"/>
    </source>
</evidence>
<dbReference type="PANTHER" id="PTHR30106:SF1">
    <property type="entry name" value="UPF0324 MEMBRANE PROTEIN FN0533"/>
    <property type="match status" value="1"/>
</dbReference>
<keyword evidence="5 7" id="KW-1133">Transmembrane helix</keyword>
<dbReference type="EMBL" id="BHXQ01000001">
    <property type="protein sequence ID" value="GCC50095.1"/>
    <property type="molecule type" value="Genomic_DNA"/>
</dbReference>
<evidence type="ECO:0000313" key="9">
    <source>
        <dbReference type="Proteomes" id="UP000288227"/>
    </source>
</evidence>
<evidence type="ECO:0000313" key="8">
    <source>
        <dbReference type="EMBL" id="GCC50095.1"/>
    </source>
</evidence>
<evidence type="ECO:0000256" key="6">
    <source>
        <dbReference type="ARBA" id="ARBA00023136"/>
    </source>
</evidence>
<feature type="transmembrane region" description="Helical" evidence="7">
    <location>
        <begin position="226"/>
        <end position="248"/>
    </location>
</feature>
<evidence type="ECO:0000256" key="5">
    <source>
        <dbReference type="ARBA" id="ARBA00022989"/>
    </source>
</evidence>
<gene>
    <name evidence="8" type="ORF">SanaruYs_03100</name>
</gene>